<organism evidence="1 2">
    <name type="scientific">Mangrovibacter phragmitis</name>
    <dbReference type="NCBI Taxonomy" id="1691903"/>
    <lineage>
        <taxon>Bacteria</taxon>
        <taxon>Pseudomonadati</taxon>
        <taxon>Pseudomonadota</taxon>
        <taxon>Gammaproteobacteria</taxon>
        <taxon>Enterobacterales</taxon>
        <taxon>Enterobacteriaceae</taxon>
        <taxon>Mangrovibacter</taxon>
    </lineage>
</organism>
<reference evidence="2" key="1">
    <citation type="submission" date="2016-05" db="EMBL/GenBank/DDBJ databases">
        <authorList>
            <person name="Behera P."/>
            <person name="Vaishampayan P."/>
            <person name="Singh N."/>
            <person name="Raina V."/>
            <person name="Suar M."/>
            <person name="Pattnaik A."/>
            <person name="Rastogi G."/>
        </authorList>
    </citation>
    <scope>NUCLEOTIDE SEQUENCE [LARGE SCALE GENOMIC DNA]</scope>
    <source>
        <strain evidence="2">MP23</strain>
    </source>
</reference>
<keyword evidence="2" id="KW-1185">Reference proteome</keyword>
<dbReference type="OrthoDB" id="7593194at2"/>
<dbReference type="EMBL" id="LYRP01000005">
    <property type="protein sequence ID" value="OAT77670.1"/>
    <property type="molecule type" value="Genomic_DNA"/>
</dbReference>
<dbReference type="AlphaFoldDB" id="A0A1B7L5T5"/>
<dbReference type="RefSeq" id="WP_064596494.1">
    <property type="nucleotide sequence ID" value="NZ_JBDJAE010000003.1"/>
</dbReference>
<evidence type="ECO:0000313" key="2">
    <source>
        <dbReference type="Proteomes" id="UP000078225"/>
    </source>
</evidence>
<proteinExistence type="predicted"/>
<gene>
    <name evidence="1" type="ORF">A9B99_19855</name>
</gene>
<evidence type="ECO:0000313" key="1">
    <source>
        <dbReference type="EMBL" id="OAT77670.1"/>
    </source>
</evidence>
<dbReference type="Proteomes" id="UP000078225">
    <property type="component" value="Unassembled WGS sequence"/>
</dbReference>
<name>A0A1B7L5T5_9ENTR</name>
<sequence length="268" mass="29587">MSDAHFAAPLFIQEKNEEDINLALTPWFCNTPNGPVWVAEPAPEIVRVEAVPTNPAIAMGTPYVVADIVKVIPNPPWGTETQLGFSATEVVFEPFWATPAIAAAFGATLIQPGQAIQVSSPVNPLQYVEYDYGVFAGHWSPYQGTGNTLLTVSCTDLEHHDFPHVFASTDPLQPLVVSVGRYWPEQAIIRVADLWVKQGDALYIPPKPALPNQVCLDLHNNRNSALACWGNIRQNSITTHTLLQQNNGYFYWYWNALATVHSRPVMPG</sequence>
<accession>A0A1B7L5T5</accession>
<protein>
    <submittedName>
        <fullName evidence="1">Uncharacterized protein</fullName>
    </submittedName>
</protein>
<comment type="caution">
    <text evidence="1">The sequence shown here is derived from an EMBL/GenBank/DDBJ whole genome shotgun (WGS) entry which is preliminary data.</text>
</comment>